<dbReference type="InterPro" id="IPR003661">
    <property type="entry name" value="HisK_dim/P_dom"/>
</dbReference>
<dbReference type="Gene3D" id="3.30.565.10">
    <property type="entry name" value="Histidine kinase-like ATPase, C-terminal domain"/>
    <property type="match status" value="1"/>
</dbReference>
<name>A0A5C6CGA4_9BACT</name>
<dbReference type="CDD" id="cd00082">
    <property type="entry name" value="HisKA"/>
    <property type="match status" value="1"/>
</dbReference>
<keyword evidence="3" id="KW-0597">Phosphoprotein</keyword>
<evidence type="ECO:0000256" key="8">
    <source>
        <dbReference type="ARBA" id="ARBA00023012"/>
    </source>
</evidence>
<proteinExistence type="predicted"/>
<dbReference type="InterPro" id="IPR035965">
    <property type="entry name" value="PAS-like_dom_sf"/>
</dbReference>
<evidence type="ECO:0000256" key="3">
    <source>
        <dbReference type="ARBA" id="ARBA00022553"/>
    </source>
</evidence>
<dbReference type="Pfam" id="PF13426">
    <property type="entry name" value="PAS_9"/>
    <property type="match status" value="1"/>
</dbReference>
<accession>A0A5C6CGA4</accession>
<dbReference type="InterPro" id="IPR005467">
    <property type="entry name" value="His_kinase_dom"/>
</dbReference>
<keyword evidence="4 11" id="KW-0808">Transferase</keyword>
<dbReference type="SUPFAM" id="SSF55785">
    <property type="entry name" value="PYP-like sensor domain (PAS domain)"/>
    <property type="match status" value="1"/>
</dbReference>
<comment type="caution">
    <text evidence="11">The sequence shown here is derived from an EMBL/GenBank/DDBJ whole genome shotgun (WGS) entry which is preliminary data.</text>
</comment>
<evidence type="ECO:0000313" key="11">
    <source>
        <dbReference type="EMBL" id="TWU22276.1"/>
    </source>
</evidence>
<dbReference type="PRINTS" id="PR00344">
    <property type="entry name" value="BCTRLSENSOR"/>
</dbReference>
<feature type="domain" description="Histidine kinase" evidence="9">
    <location>
        <begin position="149"/>
        <end position="361"/>
    </location>
</feature>
<evidence type="ECO:0000256" key="6">
    <source>
        <dbReference type="ARBA" id="ARBA00022777"/>
    </source>
</evidence>
<evidence type="ECO:0000313" key="12">
    <source>
        <dbReference type="Proteomes" id="UP000316304"/>
    </source>
</evidence>
<comment type="catalytic activity">
    <reaction evidence="1">
        <text>ATP + protein L-histidine = ADP + protein N-phospho-L-histidine.</text>
        <dbReference type="EC" id="2.7.13.3"/>
    </reaction>
</comment>
<dbReference type="SMART" id="SM00091">
    <property type="entry name" value="PAS"/>
    <property type="match status" value="1"/>
</dbReference>
<dbReference type="GO" id="GO:0005524">
    <property type="term" value="F:ATP binding"/>
    <property type="evidence" value="ECO:0007669"/>
    <property type="project" value="UniProtKB-KW"/>
</dbReference>
<dbReference type="Gene3D" id="1.10.287.130">
    <property type="match status" value="1"/>
</dbReference>
<dbReference type="PANTHER" id="PTHR43065:SF10">
    <property type="entry name" value="PEROXIDE STRESS-ACTIVATED HISTIDINE KINASE MAK3"/>
    <property type="match status" value="1"/>
</dbReference>
<evidence type="ECO:0000256" key="4">
    <source>
        <dbReference type="ARBA" id="ARBA00022679"/>
    </source>
</evidence>
<evidence type="ECO:0000256" key="2">
    <source>
        <dbReference type="ARBA" id="ARBA00012438"/>
    </source>
</evidence>
<dbReference type="AlphaFoldDB" id="A0A5C6CGA4"/>
<dbReference type="PROSITE" id="PS50109">
    <property type="entry name" value="HIS_KIN"/>
    <property type="match status" value="1"/>
</dbReference>
<evidence type="ECO:0000259" key="10">
    <source>
        <dbReference type="PROSITE" id="PS50112"/>
    </source>
</evidence>
<dbReference type="Pfam" id="PF02518">
    <property type="entry name" value="HATPase_c"/>
    <property type="match status" value="1"/>
</dbReference>
<keyword evidence="7" id="KW-0067">ATP-binding</keyword>
<dbReference type="PANTHER" id="PTHR43065">
    <property type="entry name" value="SENSOR HISTIDINE KINASE"/>
    <property type="match status" value="1"/>
</dbReference>
<dbReference type="SUPFAM" id="SSF55874">
    <property type="entry name" value="ATPase domain of HSP90 chaperone/DNA topoisomerase II/histidine kinase"/>
    <property type="match status" value="1"/>
</dbReference>
<dbReference type="EMBL" id="SJPT01000005">
    <property type="protein sequence ID" value="TWU22276.1"/>
    <property type="molecule type" value="Genomic_DNA"/>
</dbReference>
<sequence>MNTKTQPFSDAPLARRMLEISPAAAAVIDPDGTILFVNEKLTELLGYTSEELVGRPSELFFPSGVNWFQEAQLARCVSQSDSNQRENEQSVVARDKNGHELHVTISVHQIANQRESPLLAHLVRGDQPSVDHDLLQSERLAAIAQMVSGLAHESRNALQRAVACLDLLELDLKNNPEQMILSQRIRDSLGDLIENYDEVRRYAEPITLKPQRVNLLHLCQVAFDEIAVEHDFFPHQLEFSRVSDRDVIAQLDREKMKQVFLAILENAIDAADEIARIEVACKRIRWQDNEAVKLTIHDHGHGFQCESLPKVFEPFYTTKQHGTGLGLAICRRIVEAHRGEIRAANHADGGGIIEMTLSVHPQPLSLPRQSPY</sequence>
<keyword evidence="8" id="KW-0902">Two-component regulatory system</keyword>
<dbReference type="InterPro" id="IPR004358">
    <property type="entry name" value="Sig_transdc_His_kin-like_C"/>
</dbReference>
<dbReference type="NCBIfam" id="TIGR00229">
    <property type="entry name" value="sensory_box"/>
    <property type="match status" value="1"/>
</dbReference>
<dbReference type="InterPro" id="IPR000014">
    <property type="entry name" value="PAS"/>
</dbReference>
<keyword evidence="5" id="KW-0547">Nucleotide-binding</keyword>
<dbReference type="GO" id="GO:0000155">
    <property type="term" value="F:phosphorelay sensor kinase activity"/>
    <property type="evidence" value="ECO:0007669"/>
    <property type="project" value="InterPro"/>
</dbReference>
<dbReference type="Proteomes" id="UP000316304">
    <property type="component" value="Unassembled WGS sequence"/>
</dbReference>
<gene>
    <name evidence="11" type="primary">fixL_3</name>
    <name evidence="11" type="ORF">Pla52o_33320</name>
</gene>
<keyword evidence="12" id="KW-1185">Reference proteome</keyword>
<dbReference type="InterPro" id="IPR003594">
    <property type="entry name" value="HATPase_dom"/>
</dbReference>
<evidence type="ECO:0000256" key="7">
    <source>
        <dbReference type="ARBA" id="ARBA00022840"/>
    </source>
</evidence>
<dbReference type="InterPro" id="IPR036890">
    <property type="entry name" value="HATPase_C_sf"/>
</dbReference>
<organism evidence="11 12">
    <name type="scientific">Novipirellula galeiformis</name>
    <dbReference type="NCBI Taxonomy" id="2528004"/>
    <lineage>
        <taxon>Bacteria</taxon>
        <taxon>Pseudomonadati</taxon>
        <taxon>Planctomycetota</taxon>
        <taxon>Planctomycetia</taxon>
        <taxon>Pirellulales</taxon>
        <taxon>Pirellulaceae</taxon>
        <taxon>Novipirellula</taxon>
    </lineage>
</organism>
<dbReference type="Gene3D" id="3.30.450.20">
    <property type="entry name" value="PAS domain"/>
    <property type="match status" value="1"/>
</dbReference>
<protein>
    <recommendedName>
        <fullName evidence="2">histidine kinase</fullName>
        <ecNumber evidence="2">2.7.13.3</ecNumber>
    </recommendedName>
</protein>
<dbReference type="CDD" id="cd00130">
    <property type="entry name" value="PAS"/>
    <property type="match status" value="1"/>
</dbReference>
<feature type="domain" description="PAS" evidence="10">
    <location>
        <begin position="10"/>
        <end position="80"/>
    </location>
</feature>
<dbReference type="SMART" id="SM00387">
    <property type="entry name" value="HATPase_c"/>
    <property type="match status" value="1"/>
</dbReference>
<evidence type="ECO:0000259" key="9">
    <source>
        <dbReference type="PROSITE" id="PS50109"/>
    </source>
</evidence>
<dbReference type="OrthoDB" id="236031at2"/>
<keyword evidence="6" id="KW-0418">Kinase</keyword>
<dbReference type="EC" id="2.7.13.3" evidence="2"/>
<reference evidence="11 12" key="1">
    <citation type="submission" date="2019-02" db="EMBL/GenBank/DDBJ databases">
        <title>Deep-cultivation of Planctomycetes and their phenomic and genomic characterization uncovers novel biology.</title>
        <authorList>
            <person name="Wiegand S."/>
            <person name="Jogler M."/>
            <person name="Boedeker C."/>
            <person name="Pinto D."/>
            <person name="Vollmers J."/>
            <person name="Rivas-Marin E."/>
            <person name="Kohn T."/>
            <person name="Peeters S.H."/>
            <person name="Heuer A."/>
            <person name="Rast P."/>
            <person name="Oberbeckmann S."/>
            <person name="Bunk B."/>
            <person name="Jeske O."/>
            <person name="Meyerdierks A."/>
            <person name="Storesund J.E."/>
            <person name="Kallscheuer N."/>
            <person name="Luecker S."/>
            <person name="Lage O.M."/>
            <person name="Pohl T."/>
            <person name="Merkel B.J."/>
            <person name="Hornburger P."/>
            <person name="Mueller R.-W."/>
            <person name="Bruemmer F."/>
            <person name="Labrenz M."/>
            <person name="Spormann A.M."/>
            <person name="Op Den Camp H."/>
            <person name="Overmann J."/>
            <person name="Amann R."/>
            <person name="Jetten M.S.M."/>
            <person name="Mascher T."/>
            <person name="Medema M.H."/>
            <person name="Devos D.P."/>
            <person name="Kaster A.-K."/>
            <person name="Ovreas L."/>
            <person name="Rohde M."/>
            <person name="Galperin M.Y."/>
            <person name="Jogler C."/>
        </authorList>
    </citation>
    <scope>NUCLEOTIDE SEQUENCE [LARGE SCALE GENOMIC DNA]</scope>
    <source>
        <strain evidence="11 12">Pla52o</strain>
    </source>
</reference>
<dbReference type="PROSITE" id="PS50112">
    <property type="entry name" value="PAS"/>
    <property type="match status" value="1"/>
</dbReference>
<evidence type="ECO:0000256" key="5">
    <source>
        <dbReference type="ARBA" id="ARBA00022741"/>
    </source>
</evidence>
<dbReference type="RefSeq" id="WP_146595471.1">
    <property type="nucleotide sequence ID" value="NZ_SJPT01000005.1"/>
</dbReference>
<evidence type="ECO:0000256" key="1">
    <source>
        <dbReference type="ARBA" id="ARBA00000085"/>
    </source>
</evidence>